<keyword evidence="2" id="KW-0812">Transmembrane</keyword>
<organism evidence="3 4">
    <name type="scientific">Halogeometricum salsisoli</name>
    <dbReference type="NCBI Taxonomy" id="2950536"/>
    <lineage>
        <taxon>Archaea</taxon>
        <taxon>Methanobacteriati</taxon>
        <taxon>Methanobacteriota</taxon>
        <taxon>Stenosarchaea group</taxon>
        <taxon>Halobacteria</taxon>
        <taxon>Halobacteriales</taxon>
        <taxon>Haloferacaceae</taxon>
        <taxon>Halogeometricum</taxon>
    </lineage>
</organism>
<sequence>MFPLPHSSPRLVVGVGSLLLAALAVWVAAATPGFPGDVRSWPRTLLVRLRADLPRGDRVTAAWVGMALWAVLVSALHFGGLRYGVYTAVPWWDLLTHAMGGVGVAVLLALTHRRTAAAIRSPLWLIPSVFAIGAGFEVYEFVFKDFWYGWSAGFYVEDTLIDLAVNTSGAVVVAAAVAGYRTLVGAGDANPNAKANTGTTTANADADDAASGAEPSK</sequence>
<accession>A0ABU2GC69</accession>
<evidence type="ECO:0000313" key="4">
    <source>
        <dbReference type="Proteomes" id="UP001257060"/>
    </source>
</evidence>
<evidence type="ECO:0008006" key="5">
    <source>
        <dbReference type="Google" id="ProtNLM"/>
    </source>
</evidence>
<dbReference type="Pfam" id="PF09997">
    <property type="entry name" value="DUF2238"/>
    <property type="match status" value="1"/>
</dbReference>
<feature type="transmembrane region" description="Helical" evidence="2">
    <location>
        <begin position="163"/>
        <end position="184"/>
    </location>
</feature>
<evidence type="ECO:0000256" key="1">
    <source>
        <dbReference type="SAM" id="MobiDB-lite"/>
    </source>
</evidence>
<protein>
    <recommendedName>
        <fullName evidence="5">Integral membrane protein</fullName>
    </recommendedName>
</protein>
<feature type="compositionally biased region" description="Low complexity" evidence="1">
    <location>
        <begin position="191"/>
        <end position="204"/>
    </location>
</feature>
<reference evidence="3 4" key="1">
    <citation type="submission" date="2022-06" db="EMBL/GenBank/DDBJ databases">
        <title>Halogeometricum sp. a new haloarchaeum isolate from saline soil.</title>
        <authorList>
            <person name="Strakova D."/>
            <person name="Galisteo C."/>
            <person name="Sanchez-Porro C."/>
            <person name="Ventosa A."/>
        </authorList>
    </citation>
    <scope>NUCLEOTIDE SEQUENCE [LARGE SCALE GENOMIC DNA]</scope>
    <source>
        <strain evidence="3 4">S1BR25-6</strain>
    </source>
</reference>
<evidence type="ECO:0000313" key="3">
    <source>
        <dbReference type="EMBL" id="MDS0298407.1"/>
    </source>
</evidence>
<feature type="region of interest" description="Disordered" evidence="1">
    <location>
        <begin position="191"/>
        <end position="217"/>
    </location>
</feature>
<feature type="transmembrane region" description="Helical" evidence="2">
    <location>
        <begin position="123"/>
        <end position="143"/>
    </location>
</feature>
<evidence type="ECO:0000256" key="2">
    <source>
        <dbReference type="SAM" id="Phobius"/>
    </source>
</evidence>
<dbReference type="RefSeq" id="WP_310923216.1">
    <property type="nucleotide sequence ID" value="NZ_JAMQOP010000001.1"/>
</dbReference>
<feature type="transmembrane region" description="Helical" evidence="2">
    <location>
        <begin position="91"/>
        <end position="111"/>
    </location>
</feature>
<gene>
    <name evidence="3" type="ORF">NDI76_06610</name>
</gene>
<feature type="transmembrane region" description="Helical" evidence="2">
    <location>
        <begin position="12"/>
        <end position="38"/>
    </location>
</feature>
<dbReference type="Proteomes" id="UP001257060">
    <property type="component" value="Unassembled WGS sequence"/>
</dbReference>
<keyword evidence="2" id="KW-1133">Transmembrane helix</keyword>
<proteinExistence type="predicted"/>
<comment type="caution">
    <text evidence="3">The sequence shown here is derived from an EMBL/GenBank/DDBJ whole genome shotgun (WGS) entry which is preliminary data.</text>
</comment>
<dbReference type="InterPro" id="IPR014509">
    <property type="entry name" value="YjdF-like"/>
</dbReference>
<dbReference type="EMBL" id="JAMQOP010000001">
    <property type="protein sequence ID" value="MDS0298407.1"/>
    <property type="molecule type" value="Genomic_DNA"/>
</dbReference>
<name>A0ABU2GC69_9EURY</name>
<keyword evidence="2" id="KW-0472">Membrane</keyword>
<feature type="transmembrane region" description="Helical" evidence="2">
    <location>
        <begin position="59"/>
        <end position="79"/>
    </location>
</feature>
<keyword evidence="4" id="KW-1185">Reference proteome</keyword>